<dbReference type="RefSeq" id="WP_171713988.1">
    <property type="nucleotide sequence ID" value="NZ_JAAVLW010000024.1"/>
</dbReference>
<dbReference type="EMBL" id="JAAVLW010000024">
    <property type="protein sequence ID" value="NOJ50944.1"/>
    <property type="molecule type" value="Genomic_DNA"/>
</dbReference>
<organism evidence="3 4">
    <name type="scientific">Bradyrhizobium archetypum</name>
    <dbReference type="NCBI Taxonomy" id="2721160"/>
    <lineage>
        <taxon>Bacteria</taxon>
        <taxon>Pseudomonadati</taxon>
        <taxon>Pseudomonadota</taxon>
        <taxon>Alphaproteobacteria</taxon>
        <taxon>Hyphomicrobiales</taxon>
        <taxon>Nitrobacteraceae</taxon>
        <taxon>Bradyrhizobium</taxon>
    </lineage>
</organism>
<feature type="signal peptide" evidence="2">
    <location>
        <begin position="1"/>
        <end position="23"/>
    </location>
</feature>
<name>A0A7Y4HBN4_9BRAD</name>
<evidence type="ECO:0008006" key="5">
    <source>
        <dbReference type="Google" id="ProtNLM"/>
    </source>
</evidence>
<evidence type="ECO:0000256" key="2">
    <source>
        <dbReference type="SAM" id="SignalP"/>
    </source>
</evidence>
<dbReference type="AlphaFoldDB" id="A0A7Y4HBN4"/>
<evidence type="ECO:0000313" key="4">
    <source>
        <dbReference type="Proteomes" id="UP000528734"/>
    </source>
</evidence>
<accession>A0A7Y4HBN4</accession>
<keyword evidence="4" id="KW-1185">Reference proteome</keyword>
<reference evidence="3 4" key="1">
    <citation type="submission" date="2020-03" db="EMBL/GenBank/DDBJ databases">
        <title>Bradyrhizobium diversity isolated from nodules of Muelleranthus trifoliolatus.</title>
        <authorList>
            <person name="Klepa M."/>
            <person name="Helene L."/>
            <person name="Hungria M."/>
        </authorList>
    </citation>
    <scope>NUCLEOTIDE SEQUENCE [LARGE SCALE GENOMIC DNA]</scope>
    <source>
        <strain evidence="3 4">WSM 1744</strain>
    </source>
</reference>
<gene>
    <name evidence="3" type="ORF">HCN50_32940</name>
</gene>
<dbReference type="Proteomes" id="UP000528734">
    <property type="component" value="Unassembled WGS sequence"/>
</dbReference>
<evidence type="ECO:0000256" key="1">
    <source>
        <dbReference type="SAM" id="MobiDB-lite"/>
    </source>
</evidence>
<evidence type="ECO:0000313" key="3">
    <source>
        <dbReference type="EMBL" id="NOJ50944.1"/>
    </source>
</evidence>
<feature type="compositionally biased region" description="Low complexity" evidence="1">
    <location>
        <begin position="68"/>
        <end position="94"/>
    </location>
</feature>
<keyword evidence="2" id="KW-0732">Signal</keyword>
<comment type="caution">
    <text evidence="3">The sequence shown here is derived from an EMBL/GenBank/DDBJ whole genome shotgun (WGS) entry which is preliminary data.</text>
</comment>
<feature type="region of interest" description="Disordered" evidence="1">
    <location>
        <begin position="48"/>
        <end position="102"/>
    </location>
</feature>
<feature type="chain" id="PRO_5031198935" description="Secreted protein" evidence="2">
    <location>
        <begin position="24"/>
        <end position="102"/>
    </location>
</feature>
<proteinExistence type="predicted"/>
<sequence>MRTIYFASACGATLLAVTSVANAQGTGVTANPDQGVTPKQCWDVSRNIIREKNPTDAGASASEKTPKTTVGSTTSSATGSGASDTTSSTGNASARPAGMPDC</sequence>
<protein>
    <recommendedName>
        <fullName evidence="5">Secreted protein</fullName>
    </recommendedName>
</protein>